<comment type="caution">
    <text evidence="2">The sequence shown here is derived from an EMBL/GenBank/DDBJ whole genome shotgun (WGS) entry which is preliminary data.</text>
</comment>
<evidence type="ECO:0000313" key="3">
    <source>
        <dbReference type="Proteomes" id="UP000179233"/>
    </source>
</evidence>
<accession>A0A1G1VSA1</accession>
<proteinExistence type="predicted"/>
<organism evidence="2 3">
    <name type="scientific">Candidatus Chisholmbacteria bacterium RIFCSPHIGHO2_01_FULL_52_32</name>
    <dbReference type="NCBI Taxonomy" id="1797591"/>
    <lineage>
        <taxon>Bacteria</taxon>
        <taxon>Candidatus Chisholmiibacteriota</taxon>
    </lineage>
</organism>
<protein>
    <submittedName>
        <fullName evidence="2">Uncharacterized protein</fullName>
    </submittedName>
</protein>
<dbReference type="EMBL" id="MHCJ01000003">
    <property type="protein sequence ID" value="OGY18288.1"/>
    <property type="molecule type" value="Genomic_DNA"/>
</dbReference>
<dbReference type="AlphaFoldDB" id="A0A1G1VSA1"/>
<name>A0A1G1VSA1_9BACT</name>
<gene>
    <name evidence="2" type="ORF">A2786_02080</name>
</gene>
<sequence length="79" mass="8729">MYVKSKEDSSTKGSFMVSFKSLNSLNKRKERQMSSPLHGDSKPPLMRGAETAASPADNLSPIGKVRQKKLHLLVIRSSL</sequence>
<reference evidence="2 3" key="1">
    <citation type="journal article" date="2016" name="Nat. Commun.">
        <title>Thousands of microbial genomes shed light on interconnected biogeochemical processes in an aquifer system.</title>
        <authorList>
            <person name="Anantharaman K."/>
            <person name="Brown C.T."/>
            <person name="Hug L.A."/>
            <person name="Sharon I."/>
            <person name="Castelle C.J."/>
            <person name="Probst A.J."/>
            <person name="Thomas B.C."/>
            <person name="Singh A."/>
            <person name="Wilkins M.J."/>
            <person name="Karaoz U."/>
            <person name="Brodie E.L."/>
            <person name="Williams K.H."/>
            <person name="Hubbard S.S."/>
            <person name="Banfield J.F."/>
        </authorList>
    </citation>
    <scope>NUCLEOTIDE SEQUENCE [LARGE SCALE GENOMIC DNA]</scope>
</reference>
<feature type="region of interest" description="Disordered" evidence="1">
    <location>
        <begin position="25"/>
        <end position="62"/>
    </location>
</feature>
<evidence type="ECO:0000256" key="1">
    <source>
        <dbReference type="SAM" id="MobiDB-lite"/>
    </source>
</evidence>
<dbReference type="Proteomes" id="UP000179233">
    <property type="component" value="Unassembled WGS sequence"/>
</dbReference>
<evidence type="ECO:0000313" key="2">
    <source>
        <dbReference type="EMBL" id="OGY18288.1"/>
    </source>
</evidence>